<dbReference type="RefSeq" id="WP_167979979.1">
    <property type="nucleotide sequence ID" value="NZ_VSRL01000350.1"/>
</dbReference>
<evidence type="ECO:0000313" key="1">
    <source>
        <dbReference type="EMBL" id="NKE63392.1"/>
    </source>
</evidence>
<gene>
    <name evidence="1" type="ORF">FXN61_44410</name>
</gene>
<organism evidence="1 2">
    <name type="scientific">Lentzea indica</name>
    <dbReference type="NCBI Taxonomy" id="2604800"/>
    <lineage>
        <taxon>Bacteria</taxon>
        <taxon>Bacillati</taxon>
        <taxon>Actinomycetota</taxon>
        <taxon>Actinomycetes</taxon>
        <taxon>Pseudonocardiales</taxon>
        <taxon>Pseudonocardiaceae</taxon>
        <taxon>Lentzea</taxon>
    </lineage>
</organism>
<name>A0ABX1FWF7_9PSEU</name>
<evidence type="ECO:0008006" key="3">
    <source>
        <dbReference type="Google" id="ProtNLM"/>
    </source>
</evidence>
<comment type="caution">
    <text evidence="1">The sequence shown here is derived from an EMBL/GenBank/DDBJ whole genome shotgun (WGS) entry which is preliminary data.</text>
</comment>
<proteinExistence type="predicted"/>
<dbReference type="EMBL" id="VSRL01000350">
    <property type="protein sequence ID" value="NKE63392.1"/>
    <property type="molecule type" value="Genomic_DNA"/>
</dbReference>
<evidence type="ECO:0000313" key="2">
    <source>
        <dbReference type="Proteomes" id="UP001515943"/>
    </source>
</evidence>
<protein>
    <recommendedName>
        <fullName evidence="3">PhoU domain-containing protein</fullName>
    </recommendedName>
</protein>
<dbReference type="Proteomes" id="UP001515943">
    <property type="component" value="Unassembled WGS sequence"/>
</dbReference>
<reference evidence="1 2" key="1">
    <citation type="submission" date="2019-08" db="EMBL/GenBank/DDBJ databases">
        <title>Lentzea from Indian Himalayas.</title>
        <authorList>
            <person name="Mandal S."/>
            <person name="Mallick Gupta A."/>
            <person name="Maiti P.K."/>
            <person name="Sarkar J."/>
            <person name="Mandal S."/>
        </authorList>
    </citation>
    <scope>NUCLEOTIDE SEQUENCE [LARGE SCALE GENOMIC DNA]</scope>
    <source>
        <strain evidence="1 2">PSKA42</strain>
    </source>
</reference>
<accession>A0ABX1FWF7</accession>
<keyword evidence="2" id="KW-1185">Reference proteome</keyword>
<sequence>MSEGVGVSGQIVRHAGQIEAVRVRFAAVHTASAVVVGDETVYGRLCRWMIDTVLEKHARQDELVEYIEENLRLIVAGLCDLAGQERPRPDPVREAAVPSLVAPVEETAKAAMERIGPLRDVLDELTGRPGVIAVHAMTWYNIAVEQRDMADELEDFLSHDVPGWDGAAEHVRLMGHNIEAIRGLSSVSAAFAEIVQSVGVLVAQTRRLVRELVIGLAVAPTDATLWRLACRIAVYGVALNATLTHLEDRLNG</sequence>